<keyword evidence="3" id="KW-1185">Reference proteome</keyword>
<comment type="caution">
    <text evidence="2">The sequence shown here is derived from an EMBL/GenBank/DDBJ whole genome shotgun (WGS) entry which is preliminary data.</text>
</comment>
<evidence type="ECO:0000313" key="2">
    <source>
        <dbReference type="EMBL" id="MFF9882429.1"/>
    </source>
</evidence>
<dbReference type="Pfam" id="PF22557">
    <property type="entry name" value="DuOB"/>
    <property type="match status" value="1"/>
</dbReference>
<accession>A0ABW6YVX3</accession>
<dbReference type="Proteomes" id="UP001603418">
    <property type="component" value="Unassembled WGS sequence"/>
</dbReference>
<name>A0ABW6YVX3_9ACTN</name>
<proteinExistence type="predicted"/>
<reference evidence="2 3" key="1">
    <citation type="submission" date="2024-10" db="EMBL/GenBank/DDBJ databases">
        <title>The Natural Products Discovery Center: Release of the First 8490 Sequenced Strains for Exploring Actinobacteria Biosynthetic Diversity.</title>
        <authorList>
            <person name="Kalkreuter E."/>
            <person name="Kautsar S.A."/>
            <person name="Yang D."/>
            <person name="Bader C.D."/>
            <person name="Teijaro C.N."/>
            <person name="Fluegel L."/>
            <person name="Davis C.M."/>
            <person name="Simpson J.R."/>
            <person name="Lauterbach L."/>
            <person name="Steele A.D."/>
            <person name="Gui C."/>
            <person name="Meng S."/>
            <person name="Li G."/>
            <person name="Viehrig K."/>
            <person name="Ye F."/>
            <person name="Su P."/>
            <person name="Kiefer A.F."/>
            <person name="Nichols A."/>
            <person name="Cepeda A.J."/>
            <person name="Yan W."/>
            <person name="Fan B."/>
            <person name="Jiang Y."/>
            <person name="Adhikari A."/>
            <person name="Zheng C.-J."/>
            <person name="Schuster L."/>
            <person name="Cowan T.M."/>
            <person name="Smanski M.J."/>
            <person name="Chevrette M.G."/>
            <person name="De Carvalho L.P.S."/>
            <person name="Shen B."/>
        </authorList>
    </citation>
    <scope>NUCLEOTIDE SEQUENCE [LARGE SCALE GENOMIC DNA]</scope>
    <source>
        <strain evidence="2 3">NPDC013366</strain>
    </source>
</reference>
<dbReference type="EMBL" id="JBICBM010000005">
    <property type="protein sequence ID" value="MFF9882429.1"/>
    <property type="molecule type" value="Genomic_DNA"/>
</dbReference>
<sequence length="242" mass="27661">MTRVGVSQFPGGQVATTKQLICLANSRKHRGRCIAGIDIKSNTWIRPISSRPGHEVSESERTYQNGAEPRMLDVISMQLLRPRQSGYQRENWILDSSVRWTKLGQIGWADLYRMEQHPTQLWINSGDSTARGLNDRVPVEREGEITDSLKLIRVDSLRITVGRPYDANRDLDVRAEFRHAGSDYILKVTDSIYEEKFRKRGIGTYRLGESFLTVSLGEEFKGYLYKMVAAIIERRQANVGSR</sequence>
<organism evidence="2 3">
    <name type="scientific">Streptomyces eurythermus</name>
    <dbReference type="NCBI Taxonomy" id="42237"/>
    <lineage>
        <taxon>Bacteria</taxon>
        <taxon>Bacillati</taxon>
        <taxon>Actinomycetota</taxon>
        <taxon>Actinomycetes</taxon>
        <taxon>Kitasatosporales</taxon>
        <taxon>Streptomycetaceae</taxon>
        <taxon>Streptomyces</taxon>
    </lineage>
</organism>
<dbReference type="RefSeq" id="WP_392077909.1">
    <property type="nucleotide sequence ID" value="NZ_JBICBM010000005.1"/>
</dbReference>
<evidence type="ECO:0000313" key="3">
    <source>
        <dbReference type="Proteomes" id="UP001603418"/>
    </source>
</evidence>
<evidence type="ECO:0000259" key="1">
    <source>
        <dbReference type="Pfam" id="PF22557"/>
    </source>
</evidence>
<protein>
    <recommendedName>
        <fullName evidence="1">Dual OB-containing domain-containing protein</fullName>
    </recommendedName>
</protein>
<gene>
    <name evidence="2" type="ORF">ACF1HC_12630</name>
</gene>
<dbReference type="InterPro" id="IPR054335">
    <property type="entry name" value="DuOB_dom"/>
</dbReference>
<feature type="domain" description="Dual OB-containing" evidence="1">
    <location>
        <begin position="18"/>
        <end position="231"/>
    </location>
</feature>